<dbReference type="AlphaFoldDB" id="A0A9X3X7A3"/>
<dbReference type="Gene3D" id="1.50.10.20">
    <property type="match status" value="1"/>
</dbReference>
<dbReference type="EMBL" id="JAGTJJ010000018">
    <property type="protein sequence ID" value="MDC3984070.1"/>
    <property type="molecule type" value="Genomic_DNA"/>
</dbReference>
<name>A0A9X3X7A3_9BACT</name>
<evidence type="ECO:0000313" key="1">
    <source>
        <dbReference type="EMBL" id="MDC3984070.1"/>
    </source>
</evidence>
<sequence length="617" mass="65449">MDALNPVWKGLPRAEAERARASLQTLGHEEAALRAAATLLGRIADEHRPEAHAPLVRTFLLLAAAIHAAAGFSAPHDPMPAEDAVAPFSPSAWLLLASREGARRSIDASMGEVIDSVIVAVGDALAEAGDAAVILPSSPLADYGLSHLLPALVGRPDEPGLCRAAGALGRLVRLALEARSLTFAGASAPRPQLLGSIAQGRGELGPAFDQAIAEAAKPAPDRTPLLRLVGDPRLAAPLEATCAAWANEVHEGLDGEDTRALVELTTAQITRASRAARLFGFTPRGPTPAEALDRAITLARDALAADPELRESWEIQRWGGPFDATYVARLFPVGLCLLALSGAGEDITPRVEALVAQRGVDGFRYFEGFAGIPPDADDLGLALQLIARSVDGAARTQALAWPIEVLVRNTAEDGAMAVWLERHLHEPMSEGAPKWLGSRCVAVAANAMIGLAEAHAPLPEGYFDRTLAWIARVWEAEGAKAVHFYPAPFARYLLARLANVAEETPGEPAPRAHLRALVTDIERQIVASRRADGGFGGVMATACQLGVLACGREEPFDPWPAVTFLASRQDYDGLFPREPFYRTPGKDFAFAAHGARSITAALCLDALVRTRARLARG</sequence>
<gene>
    <name evidence="1" type="ORF">KEG57_26410</name>
</gene>
<dbReference type="SUPFAM" id="SSF48239">
    <property type="entry name" value="Terpenoid cyclases/Protein prenyltransferases"/>
    <property type="match status" value="1"/>
</dbReference>
<comment type="caution">
    <text evidence="1">The sequence shown here is derived from an EMBL/GenBank/DDBJ whole genome shotgun (WGS) entry which is preliminary data.</text>
</comment>
<protein>
    <recommendedName>
        <fullName evidence="3">Squalene cyclase C-terminal domain-containing protein</fullName>
    </recommendedName>
</protein>
<evidence type="ECO:0008006" key="3">
    <source>
        <dbReference type="Google" id="ProtNLM"/>
    </source>
</evidence>
<dbReference type="RefSeq" id="WP_272427192.1">
    <property type="nucleotide sequence ID" value="NZ_JAGTJJ010000018.1"/>
</dbReference>
<reference evidence="1 2" key="1">
    <citation type="submission" date="2021-04" db="EMBL/GenBank/DDBJ databases">
        <title>Genome analysis of Polyangium sp.</title>
        <authorList>
            <person name="Li Y."/>
            <person name="Wang J."/>
        </authorList>
    </citation>
    <scope>NUCLEOTIDE SEQUENCE [LARGE SCALE GENOMIC DNA]</scope>
    <source>
        <strain evidence="1 2">SDU14</strain>
    </source>
</reference>
<evidence type="ECO:0000313" key="2">
    <source>
        <dbReference type="Proteomes" id="UP001151081"/>
    </source>
</evidence>
<dbReference type="Proteomes" id="UP001151081">
    <property type="component" value="Unassembled WGS sequence"/>
</dbReference>
<keyword evidence="2" id="KW-1185">Reference proteome</keyword>
<proteinExistence type="predicted"/>
<accession>A0A9X3X7A3</accession>
<organism evidence="1 2">
    <name type="scientific">Polyangium jinanense</name>
    <dbReference type="NCBI Taxonomy" id="2829994"/>
    <lineage>
        <taxon>Bacteria</taxon>
        <taxon>Pseudomonadati</taxon>
        <taxon>Myxococcota</taxon>
        <taxon>Polyangia</taxon>
        <taxon>Polyangiales</taxon>
        <taxon>Polyangiaceae</taxon>
        <taxon>Polyangium</taxon>
    </lineage>
</organism>
<dbReference type="InterPro" id="IPR008930">
    <property type="entry name" value="Terpenoid_cyclase/PrenylTrfase"/>
</dbReference>